<sequence length="78" mass="9364">MALNLKDKKQPVQISSSKEESKNRVKRYLNLNEVKLHEVAYLGRKDGRIYPKNHKFYYWDPTRRRMLNVVEESGGKKR</sequence>
<evidence type="ECO:0000313" key="2">
    <source>
        <dbReference type="EMBL" id="EFP10286.1"/>
    </source>
</evidence>
<proteinExistence type="predicted"/>
<feature type="region of interest" description="Disordered" evidence="1">
    <location>
        <begin position="1"/>
        <end position="22"/>
    </location>
</feature>
<dbReference type="Proteomes" id="UP000008281">
    <property type="component" value="Unassembled WGS sequence"/>
</dbReference>
<dbReference type="HOGENOM" id="CLU_2640456_0_0_1"/>
<gene>
    <name evidence="2" type="ORF">CRE_30271</name>
</gene>
<evidence type="ECO:0000256" key="1">
    <source>
        <dbReference type="SAM" id="MobiDB-lite"/>
    </source>
</evidence>
<feature type="compositionally biased region" description="Basic and acidic residues" evidence="1">
    <location>
        <begin position="1"/>
        <end position="10"/>
    </location>
</feature>
<organism evidence="3">
    <name type="scientific">Caenorhabditis remanei</name>
    <name type="common">Caenorhabditis vulgaris</name>
    <dbReference type="NCBI Taxonomy" id="31234"/>
    <lineage>
        <taxon>Eukaryota</taxon>
        <taxon>Metazoa</taxon>
        <taxon>Ecdysozoa</taxon>
        <taxon>Nematoda</taxon>
        <taxon>Chromadorea</taxon>
        <taxon>Rhabditida</taxon>
        <taxon>Rhabditina</taxon>
        <taxon>Rhabditomorpha</taxon>
        <taxon>Rhabditoidea</taxon>
        <taxon>Rhabditidae</taxon>
        <taxon>Peloderinae</taxon>
        <taxon>Caenorhabditis</taxon>
    </lineage>
</organism>
<dbReference type="AlphaFoldDB" id="E3NN86"/>
<name>E3NN86_CAERE</name>
<reference evidence="2" key="1">
    <citation type="submission" date="2007-07" db="EMBL/GenBank/DDBJ databases">
        <title>PCAP assembly of the Caenorhabditis remanei genome.</title>
        <authorList>
            <consortium name="The Caenorhabditis remanei Sequencing Consortium"/>
            <person name="Wilson R.K."/>
        </authorList>
    </citation>
    <scope>NUCLEOTIDE SEQUENCE [LARGE SCALE GENOMIC DNA]</scope>
    <source>
        <strain evidence="2">PB4641</strain>
    </source>
</reference>
<dbReference type="EMBL" id="DS269176">
    <property type="protein sequence ID" value="EFP10286.1"/>
    <property type="molecule type" value="Genomic_DNA"/>
</dbReference>
<evidence type="ECO:0000313" key="3">
    <source>
        <dbReference type="Proteomes" id="UP000008281"/>
    </source>
</evidence>
<accession>E3NN86</accession>
<keyword evidence="3" id="KW-1185">Reference proteome</keyword>
<protein>
    <submittedName>
        <fullName evidence="2">Uncharacterized protein</fullName>
    </submittedName>
</protein>
<dbReference type="InParanoid" id="E3NN86"/>